<dbReference type="GO" id="GO:0005886">
    <property type="term" value="C:plasma membrane"/>
    <property type="evidence" value="ECO:0007669"/>
    <property type="project" value="TreeGrafter"/>
</dbReference>
<dbReference type="Pfam" id="PF00698">
    <property type="entry name" value="Acyl_transf_1"/>
    <property type="match status" value="1"/>
</dbReference>
<dbReference type="InterPro" id="IPR001227">
    <property type="entry name" value="Ac_transferase_dom_sf"/>
</dbReference>
<dbReference type="Gene3D" id="3.40.366.10">
    <property type="entry name" value="Malonyl-Coenzyme A Acyl Carrier Protein, domain 2"/>
    <property type="match status" value="1"/>
</dbReference>
<accession>A0A5B9BQZ5</accession>
<dbReference type="InterPro" id="IPR050091">
    <property type="entry name" value="PKS_NRPS_Biosynth_Enz"/>
</dbReference>
<dbReference type="EMBL" id="MK424349">
    <property type="protein sequence ID" value="QED90627.1"/>
    <property type="molecule type" value="Genomic_DNA"/>
</dbReference>
<reference evidence="4" key="1">
    <citation type="submission" date="2019-01" db="EMBL/GenBank/DDBJ databases">
        <title>Discovery of the Streptoketides by Direct Cloning and Rapid Heterologous Expression of a Cryptic PKS II Gene Cluster from Streptomyces sp. Tue6314.</title>
        <authorList>
            <person name="Qian Z."/>
            <person name="D'Agostino P.M."/>
            <person name="Bruhn T."/>
            <person name="Haslbeck M."/>
            <person name="Gulder T.A.M."/>
        </authorList>
    </citation>
    <scope>NUCLEOTIDE SEQUENCE</scope>
    <source>
        <strain evidence="4">Tue6314</strain>
    </source>
</reference>
<evidence type="ECO:0000256" key="1">
    <source>
        <dbReference type="ARBA" id="ARBA00022450"/>
    </source>
</evidence>
<evidence type="ECO:0000313" key="4">
    <source>
        <dbReference type="EMBL" id="QED90627.1"/>
    </source>
</evidence>
<sequence length="333" mass="34825">MTNPTPAPAAEPLPVALLLPGQGAQHPGMATGLYGHDEVFTGAADEVFDALGAPGTHVRDDWLGERPGVPMDHVTRSQILLFTIDYALGRTVESWGVRPAVLLGHSVGEMAAAVLADVFTLADAARLMWDRVTRLADGPAGGMVAVAAAPDALTPYLRDDVVVGAHNAPRQTILAGPEPHLGQVTRELREQGLVCRTVPSSTPFHSPVLAPLAARAEPAFAAVRARPPALPLISGYTAAPLTARQAADPAWWSSHPVAQVRFWPALDHLLGGPGRQLVECGPGRGLSALARRHPAVLAGRSRVLPLLPAGPADASRTRDDLAAARSFLTAHSA</sequence>
<dbReference type="GO" id="GO:0005737">
    <property type="term" value="C:cytoplasm"/>
    <property type="evidence" value="ECO:0007669"/>
    <property type="project" value="TreeGrafter"/>
</dbReference>
<dbReference type="SUPFAM" id="SSF52151">
    <property type="entry name" value="FabD/lysophospholipase-like"/>
    <property type="match status" value="1"/>
</dbReference>
<name>A0A5B9BQZ5_9ACTN</name>
<evidence type="ECO:0000259" key="3">
    <source>
        <dbReference type="SMART" id="SM00827"/>
    </source>
</evidence>
<dbReference type="GO" id="GO:0004312">
    <property type="term" value="F:fatty acid synthase activity"/>
    <property type="evidence" value="ECO:0007669"/>
    <property type="project" value="TreeGrafter"/>
</dbReference>
<dbReference type="InterPro" id="IPR014043">
    <property type="entry name" value="Acyl_transferase_dom"/>
</dbReference>
<organism evidence="4">
    <name type="scientific">Streptomyces sp. Tue6314</name>
    <dbReference type="NCBI Taxonomy" id="2602572"/>
    <lineage>
        <taxon>Bacteria</taxon>
        <taxon>Bacillati</taxon>
        <taxon>Actinomycetota</taxon>
        <taxon>Actinomycetes</taxon>
        <taxon>Kitasatosporales</taxon>
        <taxon>Streptomycetaceae</taxon>
        <taxon>Streptomyces</taxon>
    </lineage>
</organism>
<keyword evidence="4" id="KW-0808">Transferase</keyword>
<proteinExistence type="predicted"/>
<dbReference type="PANTHER" id="PTHR43775:SF37">
    <property type="entry name" value="SI:DKEY-61P9.11"/>
    <property type="match status" value="1"/>
</dbReference>
<protein>
    <submittedName>
        <fullName evidence="4">Acyltransferase domain-containing protein</fullName>
    </submittedName>
</protein>
<evidence type="ECO:0000256" key="2">
    <source>
        <dbReference type="ARBA" id="ARBA00022553"/>
    </source>
</evidence>
<dbReference type="AlphaFoldDB" id="A0A5B9BQZ5"/>
<dbReference type="PANTHER" id="PTHR43775">
    <property type="entry name" value="FATTY ACID SYNTHASE"/>
    <property type="match status" value="1"/>
</dbReference>
<dbReference type="SMART" id="SM00827">
    <property type="entry name" value="PKS_AT"/>
    <property type="match status" value="1"/>
</dbReference>
<keyword evidence="2" id="KW-0597">Phosphoprotein</keyword>
<dbReference type="SUPFAM" id="SSF55048">
    <property type="entry name" value="Probable ACP-binding domain of malonyl-CoA ACP transacylase"/>
    <property type="match status" value="1"/>
</dbReference>
<dbReference type="InterPro" id="IPR016036">
    <property type="entry name" value="Malonyl_transacylase_ACP-bd"/>
</dbReference>
<keyword evidence="4" id="KW-0012">Acyltransferase</keyword>
<keyword evidence="1" id="KW-0596">Phosphopantetheine</keyword>
<dbReference type="GO" id="GO:0071770">
    <property type="term" value="P:DIM/DIP cell wall layer assembly"/>
    <property type="evidence" value="ECO:0007669"/>
    <property type="project" value="TreeGrafter"/>
</dbReference>
<feature type="domain" description="Malonyl-CoA:ACP transacylase (MAT)" evidence="3">
    <location>
        <begin position="18"/>
        <end position="311"/>
    </location>
</feature>
<dbReference type="GO" id="GO:0006633">
    <property type="term" value="P:fatty acid biosynthetic process"/>
    <property type="evidence" value="ECO:0007669"/>
    <property type="project" value="TreeGrafter"/>
</dbReference>
<dbReference type="InterPro" id="IPR016035">
    <property type="entry name" value="Acyl_Trfase/lysoPLipase"/>
</dbReference>